<dbReference type="PANTHER" id="PTHR12914:SF2">
    <property type="entry name" value="DNA REPLICATION COMPLEX GINS PROTEIN PSF1"/>
    <property type="match status" value="1"/>
</dbReference>
<name>M9MA92_PSEA3</name>
<dbReference type="OrthoDB" id="10252587at2759"/>
<dbReference type="AlphaFoldDB" id="M9MA92"/>
<comment type="similarity">
    <text evidence="1">Belongs to the GINS1/PSF1 family.</text>
</comment>
<dbReference type="Proteomes" id="UP000011976">
    <property type="component" value="Unassembled WGS sequence"/>
</dbReference>
<protein>
    <recommendedName>
        <fullName evidence="1">DNA replication complex GINS protein PSF1</fullName>
    </recommendedName>
</protein>
<dbReference type="STRING" id="1151754.M9MA92"/>
<dbReference type="CDD" id="cd11710">
    <property type="entry name" value="GINS_A_psf1"/>
    <property type="match status" value="1"/>
</dbReference>
<dbReference type="SUPFAM" id="SSF158573">
    <property type="entry name" value="GINS helical bundle-like"/>
    <property type="match status" value="1"/>
</dbReference>
<gene>
    <name evidence="2" type="ORF">PANT_3d00022</name>
</gene>
<comment type="subunit">
    <text evidence="1">Component of the GINS complex.</text>
</comment>
<dbReference type="InterPro" id="IPR036224">
    <property type="entry name" value="GINS_bundle-like_dom_sf"/>
</dbReference>
<accession>M9MA92</accession>
<organism evidence="2 3">
    <name type="scientific">Pseudozyma antarctica (strain T-34)</name>
    <name type="common">Yeast</name>
    <name type="synonym">Candida antarctica</name>
    <dbReference type="NCBI Taxonomy" id="1151754"/>
    <lineage>
        <taxon>Eukaryota</taxon>
        <taxon>Fungi</taxon>
        <taxon>Dikarya</taxon>
        <taxon>Basidiomycota</taxon>
        <taxon>Ustilaginomycotina</taxon>
        <taxon>Ustilaginomycetes</taxon>
        <taxon>Ustilaginales</taxon>
        <taxon>Ustilaginaceae</taxon>
        <taxon>Moesziomyces</taxon>
    </lineage>
</organism>
<dbReference type="GO" id="GO:0000811">
    <property type="term" value="C:GINS complex"/>
    <property type="evidence" value="ECO:0007669"/>
    <property type="project" value="UniProtKB-UniRule"/>
</dbReference>
<keyword evidence="1" id="KW-0235">DNA replication</keyword>
<proteinExistence type="inferred from homology"/>
<sequence>MLGDAALKLVTESKACLNLDTVKPYNDELVRMLVLETKQLHTHMQSLLSLLEASSPVQVAGLQSQLLMLHLVVQTNKRALLIYHNVRTDLLTSALNNAHSLPTLLARSPAIKAGLAPHEIEYLKHYAALIQTVKVDYMHAAPSLQLDIMDQHPDERPPTNLLVTIKVLKPLNDVWLSHAQSAPSSFQKDQTLTISHADVRPLINRGWVALVDSDP</sequence>
<keyword evidence="1" id="KW-0539">Nucleus</keyword>
<evidence type="ECO:0000256" key="1">
    <source>
        <dbReference type="RuleBase" id="RU368085"/>
    </source>
</evidence>
<comment type="function">
    <text evidence="1">Required for correct functioning of the GINS complex, a complex that plays an essential role in the initiation of DNA replication, and progression of DNA replication forks. GINS complex seems to bind preferentially to single-stranded DNA.</text>
</comment>
<comment type="subcellular location">
    <subcellularLocation>
        <location evidence="1">Nucleus</location>
    </subcellularLocation>
</comment>
<reference evidence="3" key="1">
    <citation type="journal article" date="2013" name="Genome Announc.">
        <title>Genome sequence of the basidiomycetous yeast Pseudozyma antarctica T-34, a producer of the glycolipid biosurfactants mannosylerythritol lipids.</title>
        <authorList>
            <person name="Morita T."/>
            <person name="Koike H."/>
            <person name="Koyama Y."/>
            <person name="Hagiwara H."/>
            <person name="Ito E."/>
            <person name="Fukuoka T."/>
            <person name="Imura T."/>
            <person name="Machida M."/>
            <person name="Kitamoto D."/>
        </authorList>
    </citation>
    <scope>NUCLEOTIDE SEQUENCE [LARGE SCALE GENOMIC DNA]</scope>
    <source>
        <strain evidence="3">T-34</strain>
    </source>
</reference>
<dbReference type="GO" id="GO:1902983">
    <property type="term" value="P:DNA strand elongation involved in mitotic DNA replication"/>
    <property type="evidence" value="ECO:0007669"/>
    <property type="project" value="TreeGrafter"/>
</dbReference>
<dbReference type="Gene3D" id="1.20.58.1030">
    <property type="match status" value="1"/>
</dbReference>
<evidence type="ECO:0000313" key="2">
    <source>
        <dbReference type="EMBL" id="GAC71408.1"/>
    </source>
</evidence>
<dbReference type="EMBL" id="DF196769">
    <property type="protein sequence ID" value="GAC71408.1"/>
    <property type="molecule type" value="Genomic_DNA"/>
</dbReference>
<dbReference type="InterPro" id="IPR005339">
    <property type="entry name" value="GINS_Psf1"/>
</dbReference>
<dbReference type="PANTHER" id="PTHR12914">
    <property type="entry name" value="PARTNER OF SLD5"/>
    <property type="match status" value="1"/>
</dbReference>
<evidence type="ECO:0000313" key="3">
    <source>
        <dbReference type="Proteomes" id="UP000011976"/>
    </source>
</evidence>